<feature type="region of interest" description="Disordered" evidence="1">
    <location>
        <begin position="41"/>
        <end position="88"/>
    </location>
</feature>
<dbReference type="Proteomes" id="UP000826195">
    <property type="component" value="Unassembled WGS sequence"/>
</dbReference>
<evidence type="ECO:0000313" key="5">
    <source>
        <dbReference type="Proteomes" id="UP000826195"/>
    </source>
</evidence>
<accession>A0AAV7I3F8</accession>
<dbReference type="EMBL" id="JAHXZJ010002237">
    <property type="protein sequence ID" value="KAH0546269.1"/>
    <property type="molecule type" value="Genomic_DNA"/>
</dbReference>
<dbReference type="InterPro" id="IPR031907">
    <property type="entry name" value="MCM3AP_GANP"/>
</dbReference>
<feature type="region of interest" description="Disordered" evidence="1">
    <location>
        <begin position="536"/>
        <end position="588"/>
    </location>
</feature>
<feature type="compositionally biased region" description="Low complexity" evidence="1">
    <location>
        <begin position="54"/>
        <end position="67"/>
    </location>
</feature>
<dbReference type="GO" id="GO:0005737">
    <property type="term" value="C:cytoplasm"/>
    <property type="evidence" value="ECO:0007669"/>
    <property type="project" value="TreeGrafter"/>
</dbReference>
<dbReference type="InterPro" id="IPR005062">
    <property type="entry name" value="SAC3/GANP/THP3_conserved"/>
</dbReference>
<name>A0AAV7I3F8_COTGL</name>
<feature type="domain" description="SAC3/GANP/THP3 conserved" evidence="2">
    <location>
        <begin position="154"/>
        <end position="444"/>
    </location>
</feature>
<proteinExistence type="predicted"/>
<sequence length="1408" mass="162298">MFAKGVVKKKDVNKIIASYLSKIEDDEVKSELEAMSGLEYNLPGEKNSESVVFSTNTTKKTKGNSGKESSKVNEKNMENVKSSKEKKEVESQIPSYMSSNVSVTELRKIITQAGNTSEDRYKILEARDRLMRLKKAKIHTLSMAKVTRGTCPDMCPEKERLMREFQRQVSAYELIEGNEYKIDHQIAVKQYSRSSADQEEPMPQDLRPVNILKMTMSYLLHEIADLCEENGTNLAEWYHFMWDRTRGIRKDITQQELCCLESVALVEQCARFHIVSSERLCAEELSVFDGKINTENLTKCLQTLKYMYADLREKGIVCKNEAEFRAYIILLNLNNSNFMWDLQTLPESIRKSPQVNFAIRVHGSIQAKNWIKFFKLVRSTTYLNASILIRYFLQVRVEALSVMIKAFCRTSSTSFPLYEFIDMLGFEDENEAIDFCEQAGLSITEDEMYILIDRKNICLPPPVSCQLRAKSLVQSKRIKMNYSIGQCIAGDTMPEQLYLNHRPHCSFDEHGYLKAEAINASDQNGEAEEVIEVDMEETFEEKPEEGISKDERAEVDDEEMEEEQEEEIEEEEEEEEVEEEKEVEDADEIEKTDPYEFVEEDTSDTGLPQTFERKPKIHFSDNFTSVKFNKFSENSSEILKPGVNEAKTPFDVTDSSKKNQVFNSTVFTQSTSHSSSFFTTTQSKDGVNAHPLKNIFSKPESGFSEPRSLFSGQSSSKSQPATIPVTSSIFGNSSSNFKLSSTPVPVVSEDVAIEEKKKENEEKNRAEFLRKIEETSECIAKELEQDVINSLSAAVLKEVIEESKIFERNCQKIFENILDHVINDNCRSILDNELYIEKNVEELSKRVKKRIVCKYVKIWQKKVIRNRVQRRALENTPVWLSHQSLKQCAKNMFSKEQKLVIELMRNRYTPKDSCDSRKFIDPVEVTAYLGIKENAKTLDIETTPISYWKMIISWPLLDQRPLLRRYQKIMTEYLCPRDPSMDPIVKIYQPNPYETLAMCIKNVEGVLEDHHYTGNDGLFLISTVDEDAKVVARRLTKSVLARQKLMAIPLVLVIIGADAESSTNVEPTAELKSLVKSGYLSEYVIHREKVIDESILLKLTQTAVRWLTMNKSPPVPLEMDSLYQVVDTCLTEELWLRITGHASYSSILSIALEDPQFVVDLHNETISHLIDIVLDPENTLHTSFPDELKPFLPKEFTLPCTYEYFNDDWKNEEQRVLIERTINNLSLPPWPFEWPISDPTQLYKSILSYSKKALKENYSSSNLMNRLFLMIDRNETLDFIQIVIEIIKQKIKNIDPEVCVVFNRNHFKHFCTLPWWLKSSTLMNVKPKFSKHVFVEPANKKQRLTENRAETMAEIQKYESFCSIEEDKPEIDTEDIHNASMKLEALLSQHSLSSQLLEEKLKAALSSD</sequence>
<evidence type="ECO:0000259" key="3">
    <source>
        <dbReference type="Pfam" id="PF16769"/>
    </source>
</evidence>
<feature type="domain" description="Germinal-centre associated nuclear protein MCM3AP" evidence="3">
    <location>
        <begin position="1045"/>
        <end position="1230"/>
    </location>
</feature>
<dbReference type="Pfam" id="PF16769">
    <property type="entry name" value="MCM3AP_GANP"/>
    <property type="match status" value="1"/>
</dbReference>
<evidence type="ECO:0000313" key="4">
    <source>
        <dbReference type="EMBL" id="KAH0546269.1"/>
    </source>
</evidence>
<gene>
    <name evidence="4" type="ORF">KQX54_007646</name>
</gene>
<dbReference type="GO" id="GO:0070390">
    <property type="term" value="C:transcription export complex 2"/>
    <property type="evidence" value="ECO:0007669"/>
    <property type="project" value="TreeGrafter"/>
</dbReference>
<comment type="caution">
    <text evidence="4">The sequence shown here is derived from an EMBL/GenBank/DDBJ whole genome shotgun (WGS) entry which is preliminary data.</text>
</comment>
<reference evidence="4 5" key="1">
    <citation type="journal article" date="2021" name="J. Hered.">
        <title>A chromosome-level genome assembly of the parasitoid wasp, Cotesia glomerata (Hymenoptera: Braconidae).</title>
        <authorList>
            <person name="Pinto B.J."/>
            <person name="Weis J.J."/>
            <person name="Gamble T."/>
            <person name="Ode P.J."/>
            <person name="Paul R."/>
            <person name="Zaspel J.M."/>
        </authorList>
    </citation>
    <scope>NUCLEOTIDE SEQUENCE [LARGE SCALE GENOMIC DNA]</scope>
    <source>
        <strain evidence="4">CgM1</strain>
    </source>
</reference>
<feature type="compositionally biased region" description="Basic and acidic residues" evidence="1">
    <location>
        <begin position="540"/>
        <end position="552"/>
    </location>
</feature>
<dbReference type="Gene3D" id="1.25.40.990">
    <property type="match status" value="1"/>
</dbReference>
<evidence type="ECO:0000256" key="1">
    <source>
        <dbReference type="SAM" id="MobiDB-lite"/>
    </source>
</evidence>
<dbReference type="PANTHER" id="PTHR12436">
    <property type="entry name" value="80 KDA MCM3-ASSOCIATED PROTEIN"/>
    <property type="match status" value="1"/>
</dbReference>
<dbReference type="InterPro" id="IPR045107">
    <property type="entry name" value="SAC3/GANP/THP3"/>
</dbReference>
<keyword evidence="5" id="KW-1185">Reference proteome</keyword>
<dbReference type="PROSITE" id="PS50896">
    <property type="entry name" value="LISH"/>
    <property type="match status" value="1"/>
</dbReference>
<feature type="compositionally biased region" description="Acidic residues" evidence="1">
    <location>
        <begin position="553"/>
        <end position="588"/>
    </location>
</feature>
<dbReference type="Pfam" id="PF03399">
    <property type="entry name" value="SAC3_GANP"/>
    <property type="match status" value="1"/>
</dbReference>
<dbReference type="GO" id="GO:0006406">
    <property type="term" value="P:mRNA export from nucleus"/>
    <property type="evidence" value="ECO:0007669"/>
    <property type="project" value="TreeGrafter"/>
</dbReference>
<feature type="region of interest" description="Disordered" evidence="1">
    <location>
        <begin position="697"/>
        <end position="721"/>
    </location>
</feature>
<organism evidence="4 5">
    <name type="scientific">Cotesia glomerata</name>
    <name type="common">Lepidopteran parasitic wasp</name>
    <name type="synonym">Apanteles glomeratus</name>
    <dbReference type="NCBI Taxonomy" id="32391"/>
    <lineage>
        <taxon>Eukaryota</taxon>
        <taxon>Metazoa</taxon>
        <taxon>Ecdysozoa</taxon>
        <taxon>Arthropoda</taxon>
        <taxon>Hexapoda</taxon>
        <taxon>Insecta</taxon>
        <taxon>Pterygota</taxon>
        <taxon>Neoptera</taxon>
        <taxon>Endopterygota</taxon>
        <taxon>Hymenoptera</taxon>
        <taxon>Apocrita</taxon>
        <taxon>Ichneumonoidea</taxon>
        <taxon>Braconidae</taxon>
        <taxon>Microgastrinae</taxon>
        <taxon>Cotesia</taxon>
    </lineage>
</organism>
<feature type="compositionally biased region" description="Basic and acidic residues" evidence="1">
    <location>
        <begin position="68"/>
        <end position="88"/>
    </location>
</feature>
<evidence type="ECO:0000259" key="2">
    <source>
        <dbReference type="Pfam" id="PF03399"/>
    </source>
</evidence>
<protein>
    <recommendedName>
        <fullName evidence="6">Protein xmas-2</fullName>
    </recommendedName>
</protein>
<dbReference type="InterPro" id="IPR006594">
    <property type="entry name" value="LisH"/>
</dbReference>
<dbReference type="PANTHER" id="PTHR12436:SF3">
    <property type="entry name" value="GERMINAL-CENTER ASSOCIATED NUCLEAR PROTEIN"/>
    <property type="match status" value="1"/>
</dbReference>
<feature type="compositionally biased region" description="Low complexity" evidence="1">
    <location>
        <begin position="708"/>
        <end position="718"/>
    </location>
</feature>
<evidence type="ECO:0008006" key="6">
    <source>
        <dbReference type="Google" id="ProtNLM"/>
    </source>
</evidence>